<keyword evidence="1" id="KW-0812">Transmembrane</keyword>
<sequence length="158" mass="17183">MNESTTESYFHETQRFRQPWLWGLLLAVAVVVGGSLYPGGVSDAGAVVGLTVVVAVLALFAVATLTTAVRDDGISVRFFPFHLRPRHVPIDAIERVEAVEYSPIGEYGGWGVRWSADGWAYNVSGSDGVRIERQDGKPLLIGSQRADELAAAIERARQ</sequence>
<evidence type="ECO:0000313" key="3">
    <source>
        <dbReference type="Proteomes" id="UP000219453"/>
    </source>
</evidence>
<name>A0A285N4P7_NATPI</name>
<feature type="transmembrane region" description="Helical" evidence="1">
    <location>
        <begin position="20"/>
        <end position="38"/>
    </location>
</feature>
<dbReference type="AlphaFoldDB" id="A0A285N4P7"/>
<dbReference type="RefSeq" id="WP_097007567.1">
    <property type="nucleotide sequence ID" value="NZ_OBEJ01000001.1"/>
</dbReference>
<dbReference type="Proteomes" id="UP000219453">
    <property type="component" value="Unassembled WGS sequence"/>
</dbReference>
<dbReference type="EMBL" id="OBEJ01000001">
    <property type="protein sequence ID" value="SNZ04409.1"/>
    <property type="molecule type" value="Genomic_DNA"/>
</dbReference>
<reference evidence="2 3" key="1">
    <citation type="submission" date="2017-09" db="EMBL/GenBank/DDBJ databases">
        <authorList>
            <person name="Ehlers B."/>
            <person name="Leendertz F.H."/>
        </authorList>
    </citation>
    <scope>NUCLEOTIDE SEQUENCE [LARGE SCALE GENOMIC DNA]</scope>
    <source>
        <strain evidence="2 3">DSM 27208</strain>
    </source>
</reference>
<accession>A0A285N4P7</accession>
<keyword evidence="1" id="KW-1133">Transmembrane helix</keyword>
<evidence type="ECO:0000256" key="1">
    <source>
        <dbReference type="SAM" id="Phobius"/>
    </source>
</evidence>
<keyword evidence="1" id="KW-0472">Membrane</keyword>
<evidence type="ECO:0000313" key="2">
    <source>
        <dbReference type="EMBL" id="SNZ04409.1"/>
    </source>
</evidence>
<feature type="transmembrane region" description="Helical" evidence="1">
    <location>
        <begin position="44"/>
        <end position="69"/>
    </location>
</feature>
<protein>
    <submittedName>
        <fullName evidence="2">Uncharacterized protein</fullName>
    </submittedName>
</protein>
<dbReference type="OrthoDB" id="132173at2157"/>
<keyword evidence="3" id="KW-1185">Reference proteome</keyword>
<gene>
    <name evidence="2" type="ORF">SAMN06269185_0551</name>
</gene>
<organism evidence="2 3">
    <name type="scientific">Natronoarchaeum philippinense</name>
    <dbReference type="NCBI Taxonomy" id="558529"/>
    <lineage>
        <taxon>Archaea</taxon>
        <taxon>Methanobacteriati</taxon>
        <taxon>Methanobacteriota</taxon>
        <taxon>Stenosarchaea group</taxon>
        <taxon>Halobacteria</taxon>
        <taxon>Halobacteriales</taxon>
        <taxon>Natronoarchaeaceae</taxon>
    </lineage>
</organism>
<proteinExistence type="predicted"/>